<reference evidence="1" key="1">
    <citation type="submission" date="2020-11" db="EMBL/GenBank/DDBJ databases">
        <authorList>
            <person name="Tran Van P."/>
        </authorList>
    </citation>
    <scope>NUCLEOTIDE SEQUENCE</scope>
</reference>
<dbReference type="EMBL" id="CAJPIZ010023615">
    <property type="protein sequence ID" value="CAG2118270.1"/>
    <property type="molecule type" value="Genomic_DNA"/>
</dbReference>
<evidence type="ECO:0000313" key="1">
    <source>
        <dbReference type="EMBL" id="CAD7640455.1"/>
    </source>
</evidence>
<proteinExistence type="predicted"/>
<protein>
    <submittedName>
        <fullName evidence="1">Uncharacterized protein</fullName>
    </submittedName>
</protein>
<accession>A0A7R9LFB2</accession>
<keyword evidence="2" id="KW-1185">Reference proteome</keyword>
<organism evidence="1">
    <name type="scientific">Medioppia subpectinata</name>
    <dbReference type="NCBI Taxonomy" id="1979941"/>
    <lineage>
        <taxon>Eukaryota</taxon>
        <taxon>Metazoa</taxon>
        <taxon>Ecdysozoa</taxon>
        <taxon>Arthropoda</taxon>
        <taxon>Chelicerata</taxon>
        <taxon>Arachnida</taxon>
        <taxon>Acari</taxon>
        <taxon>Acariformes</taxon>
        <taxon>Sarcoptiformes</taxon>
        <taxon>Oribatida</taxon>
        <taxon>Brachypylina</taxon>
        <taxon>Oppioidea</taxon>
        <taxon>Oppiidae</taxon>
        <taxon>Medioppia</taxon>
    </lineage>
</organism>
<gene>
    <name evidence="1" type="ORF">OSB1V03_LOCUS18222</name>
</gene>
<dbReference type="EMBL" id="OC878190">
    <property type="protein sequence ID" value="CAD7640455.1"/>
    <property type="molecule type" value="Genomic_DNA"/>
</dbReference>
<evidence type="ECO:0000313" key="2">
    <source>
        <dbReference type="Proteomes" id="UP000759131"/>
    </source>
</evidence>
<sequence length="12" mass="1189">MVSAGRTGQLAV</sequence>
<dbReference type="Proteomes" id="UP000759131">
    <property type="component" value="Unassembled WGS sequence"/>
</dbReference>
<name>A0A7R9LFB2_9ACAR</name>